<evidence type="ECO:0000313" key="2">
    <source>
        <dbReference type="Proteomes" id="UP000269539"/>
    </source>
</evidence>
<gene>
    <name evidence="1" type="ORF">D0864_05152</name>
</gene>
<evidence type="ECO:0008006" key="3">
    <source>
        <dbReference type="Google" id="ProtNLM"/>
    </source>
</evidence>
<dbReference type="Proteomes" id="UP000269539">
    <property type="component" value="Unassembled WGS sequence"/>
</dbReference>
<dbReference type="SUPFAM" id="SSF51197">
    <property type="entry name" value="Clavaminate synthase-like"/>
    <property type="match status" value="1"/>
</dbReference>
<protein>
    <recommendedName>
        <fullName evidence="3">Phytanoyl-CoA dioxygenase</fullName>
    </recommendedName>
</protein>
<reference evidence="1 2" key="1">
    <citation type="journal article" date="2018" name="BMC Genomics">
        <title>Genomic evidence for intraspecific hybridization in a clonal and extremely halotolerant yeast.</title>
        <authorList>
            <person name="Gostincar C."/>
            <person name="Stajich J.E."/>
            <person name="Zupancic J."/>
            <person name="Zalar P."/>
            <person name="Gunde-Cimerman N."/>
        </authorList>
    </citation>
    <scope>NUCLEOTIDE SEQUENCE [LARGE SCALE GENOMIC DNA]</scope>
    <source>
        <strain evidence="1 2">EXF-10513</strain>
    </source>
</reference>
<dbReference type="Gene3D" id="2.60.120.620">
    <property type="entry name" value="q2cbj1_9rhob like domain"/>
    <property type="match status" value="1"/>
</dbReference>
<dbReference type="InterPro" id="IPR008775">
    <property type="entry name" value="Phytyl_CoA_dOase-like"/>
</dbReference>
<dbReference type="PANTHER" id="PTHR31630">
    <property type="entry name" value="PHYTANOYL-COA DIOXYGENASE-RELATED-RELATED"/>
    <property type="match status" value="1"/>
</dbReference>
<dbReference type="Pfam" id="PF05721">
    <property type="entry name" value="PhyH"/>
    <property type="match status" value="1"/>
</dbReference>
<accession>A0A3M7G725</accession>
<dbReference type="EMBL" id="QWIO01000468">
    <property type="protein sequence ID" value="RMY96434.1"/>
    <property type="molecule type" value="Genomic_DNA"/>
</dbReference>
<comment type="caution">
    <text evidence="1">The sequence shown here is derived from an EMBL/GenBank/DDBJ whole genome shotgun (WGS) entry which is preliminary data.</text>
</comment>
<evidence type="ECO:0000313" key="1">
    <source>
        <dbReference type="EMBL" id="RMY96434.1"/>
    </source>
</evidence>
<organism evidence="1 2">
    <name type="scientific">Hortaea werneckii</name>
    <name type="common">Black yeast</name>
    <name type="synonym">Cladosporium werneckii</name>
    <dbReference type="NCBI Taxonomy" id="91943"/>
    <lineage>
        <taxon>Eukaryota</taxon>
        <taxon>Fungi</taxon>
        <taxon>Dikarya</taxon>
        <taxon>Ascomycota</taxon>
        <taxon>Pezizomycotina</taxon>
        <taxon>Dothideomycetes</taxon>
        <taxon>Dothideomycetidae</taxon>
        <taxon>Mycosphaerellales</taxon>
        <taxon>Teratosphaeriaceae</taxon>
        <taxon>Hortaea</taxon>
    </lineage>
</organism>
<dbReference type="AlphaFoldDB" id="A0A3M7G725"/>
<sequence>MSTVTETAQAQVKVKPTVTEYIPQINPEHNLFARGPSHKYGDFRDDLIRDGFAVVKGAIPRERADNYADQLYKFLEDFGLGFDRNKPETVNEQHLPIINEKGMCAGYGLPHETFAWDIRAEPGVVGAFEKVYETEDLIVSFDAMNLSFPDRKDLKENKPWPHQDQDRTRPGFRCLQGLVNLLPNGPDDGGLIVCKGGHLVSEEFHEAFENESDRIWAWTKEWYGFTAAGMQWLEDKGLEWEKVCMEPGDLVVWDSRTPHYNLSSTTSQPRFAAYTCYMPVSDVTQADLLRKKQAFEDCQPTTHWPNAAHVGALPLMRNGEQDRLHHLVPKSGKPKLGERAFRLTGIPYIEATA</sequence>
<dbReference type="PANTHER" id="PTHR31630:SF7">
    <property type="entry name" value="PHYTANOYL-COA DIOXYGENASE"/>
    <property type="match status" value="1"/>
</dbReference>
<proteinExistence type="predicted"/>
<name>A0A3M7G725_HORWE</name>